<gene>
    <name evidence="1" type="ORF">SAMN02745941_01023</name>
</gene>
<dbReference type="AlphaFoldDB" id="A0A1M5WBY8"/>
<evidence type="ECO:0000313" key="2">
    <source>
        <dbReference type="Proteomes" id="UP000184241"/>
    </source>
</evidence>
<evidence type="ECO:0008006" key="3">
    <source>
        <dbReference type="Google" id="ProtNLM"/>
    </source>
</evidence>
<reference evidence="1 2" key="1">
    <citation type="submission" date="2016-11" db="EMBL/GenBank/DDBJ databases">
        <authorList>
            <person name="Jaros S."/>
            <person name="Januszkiewicz K."/>
            <person name="Wedrychowicz H."/>
        </authorList>
    </citation>
    <scope>NUCLEOTIDE SEQUENCE [LARGE SCALE GENOMIC DNA]</scope>
    <source>
        <strain evidence="1 2">DSM 6191</strain>
    </source>
</reference>
<dbReference type="RefSeq" id="WP_073017376.1">
    <property type="nucleotide sequence ID" value="NZ_FQXU01000004.1"/>
</dbReference>
<dbReference type="PROSITE" id="PS51257">
    <property type="entry name" value="PROKAR_LIPOPROTEIN"/>
    <property type="match status" value="1"/>
</dbReference>
<proteinExistence type="predicted"/>
<sequence>MKKFILSTFSLILISLLISCNSKVSTIQKSIETFFSKNSSNEKVDILLIKEIDNEKLILAQKPGKDGEQSTNLFLLNENNKILSWTSGRKPISQCFTVNTLIYNNKRIIFGSFNDSKYIHSEDKKISVDISKINIILTDNKSICEDVSLDKGYLLVIDDTSDIQEVTVLNNGNEIQSTLRDIDNIIDKADFIKYKL</sequence>
<evidence type="ECO:0000313" key="1">
    <source>
        <dbReference type="EMBL" id="SHH85025.1"/>
    </source>
</evidence>
<dbReference type="EMBL" id="FQXU01000004">
    <property type="protein sequence ID" value="SHH85025.1"/>
    <property type="molecule type" value="Genomic_DNA"/>
</dbReference>
<accession>A0A1M5WBY8</accession>
<organism evidence="1 2">
    <name type="scientific">Clostridium intestinale DSM 6191</name>
    <dbReference type="NCBI Taxonomy" id="1121320"/>
    <lineage>
        <taxon>Bacteria</taxon>
        <taxon>Bacillati</taxon>
        <taxon>Bacillota</taxon>
        <taxon>Clostridia</taxon>
        <taxon>Eubacteriales</taxon>
        <taxon>Clostridiaceae</taxon>
        <taxon>Clostridium</taxon>
    </lineage>
</organism>
<dbReference type="Proteomes" id="UP000184241">
    <property type="component" value="Unassembled WGS sequence"/>
</dbReference>
<name>A0A1M5WBY8_9CLOT</name>
<protein>
    <recommendedName>
        <fullName evidence="3">Lipoprotein</fullName>
    </recommendedName>
</protein>